<keyword evidence="2" id="KW-0472">Membrane</keyword>
<feature type="region of interest" description="Disordered" evidence="1">
    <location>
        <begin position="147"/>
        <end position="172"/>
    </location>
</feature>
<organism evidence="3 4">
    <name type="scientific">Mycena pura</name>
    <dbReference type="NCBI Taxonomy" id="153505"/>
    <lineage>
        <taxon>Eukaryota</taxon>
        <taxon>Fungi</taxon>
        <taxon>Dikarya</taxon>
        <taxon>Basidiomycota</taxon>
        <taxon>Agaricomycotina</taxon>
        <taxon>Agaricomycetes</taxon>
        <taxon>Agaricomycetidae</taxon>
        <taxon>Agaricales</taxon>
        <taxon>Marasmiineae</taxon>
        <taxon>Mycenaceae</taxon>
        <taxon>Mycena</taxon>
    </lineage>
</organism>
<reference evidence="3" key="1">
    <citation type="submission" date="2023-03" db="EMBL/GenBank/DDBJ databases">
        <title>Massive genome expansion in bonnet fungi (Mycena s.s.) driven by repeated elements and novel gene families across ecological guilds.</title>
        <authorList>
            <consortium name="Lawrence Berkeley National Laboratory"/>
            <person name="Harder C.B."/>
            <person name="Miyauchi S."/>
            <person name="Viragh M."/>
            <person name="Kuo A."/>
            <person name="Thoen E."/>
            <person name="Andreopoulos B."/>
            <person name="Lu D."/>
            <person name="Skrede I."/>
            <person name="Drula E."/>
            <person name="Henrissat B."/>
            <person name="Morin E."/>
            <person name="Kohler A."/>
            <person name="Barry K."/>
            <person name="LaButti K."/>
            <person name="Morin E."/>
            <person name="Salamov A."/>
            <person name="Lipzen A."/>
            <person name="Mereny Z."/>
            <person name="Hegedus B."/>
            <person name="Baldrian P."/>
            <person name="Stursova M."/>
            <person name="Weitz H."/>
            <person name="Taylor A."/>
            <person name="Grigoriev I.V."/>
            <person name="Nagy L.G."/>
            <person name="Martin F."/>
            <person name="Kauserud H."/>
        </authorList>
    </citation>
    <scope>NUCLEOTIDE SEQUENCE</scope>
    <source>
        <strain evidence="3">9144</strain>
    </source>
</reference>
<dbReference type="Proteomes" id="UP001219525">
    <property type="component" value="Unassembled WGS sequence"/>
</dbReference>
<sequence>MATPTLEPSTSASASSLKPDPVPYPINAPGHLSVHVSLLCVGFTMLFCMAALCYVCFQRRRTSRWTQRRMQVHSVGAQGAARWEDDGSEAQAEEKVPVLHDARVVGGGGPWHTAAAAALRWGAIQPLALQTQINSCAPAMAWTTIKPRRRSMSRHSSRAVHGHASSDASSFQSATSTSLEHVGICPGQASDAAAAAVGDEQYVPVPVPTHVVVLIAMPHPPPQPDGECDAARADMSLNPLTDTLRLLHDVMDANMALGVADTSSILPRAH</sequence>
<keyword evidence="4" id="KW-1185">Reference proteome</keyword>
<feature type="compositionally biased region" description="Basic residues" evidence="1">
    <location>
        <begin position="147"/>
        <end position="161"/>
    </location>
</feature>
<evidence type="ECO:0000313" key="3">
    <source>
        <dbReference type="EMBL" id="KAJ7207519.1"/>
    </source>
</evidence>
<feature type="transmembrane region" description="Helical" evidence="2">
    <location>
        <begin position="32"/>
        <end position="57"/>
    </location>
</feature>
<evidence type="ECO:0000256" key="2">
    <source>
        <dbReference type="SAM" id="Phobius"/>
    </source>
</evidence>
<evidence type="ECO:0000313" key="4">
    <source>
        <dbReference type="Proteomes" id="UP001219525"/>
    </source>
</evidence>
<dbReference type="EMBL" id="JARJCW010000036">
    <property type="protein sequence ID" value="KAJ7207519.1"/>
    <property type="molecule type" value="Genomic_DNA"/>
</dbReference>
<keyword evidence="2" id="KW-1133">Transmembrane helix</keyword>
<comment type="caution">
    <text evidence="3">The sequence shown here is derived from an EMBL/GenBank/DDBJ whole genome shotgun (WGS) entry which is preliminary data.</text>
</comment>
<name>A0AAD6VAL6_9AGAR</name>
<dbReference type="AlphaFoldDB" id="A0AAD6VAL6"/>
<evidence type="ECO:0000256" key="1">
    <source>
        <dbReference type="SAM" id="MobiDB-lite"/>
    </source>
</evidence>
<gene>
    <name evidence="3" type="ORF">GGX14DRAFT_567465</name>
</gene>
<keyword evidence="2" id="KW-0812">Transmembrane</keyword>
<feature type="region of interest" description="Disordered" evidence="1">
    <location>
        <begin position="1"/>
        <end position="20"/>
    </location>
</feature>
<proteinExistence type="predicted"/>
<feature type="compositionally biased region" description="Polar residues" evidence="1">
    <location>
        <begin position="1"/>
        <end position="16"/>
    </location>
</feature>
<protein>
    <submittedName>
        <fullName evidence="3">Uncharacterized protein</fullName>
    </submittedName>
</protein>
<accession>A0AAD6VAL6</accession>